<dbReference type="GO" id="GO:0008236">
    <property type="term" value="F:serine-type peptidase activity"/>
    <property type="evidence" value="ECO:0007669"/>
    <property type="project" value="UniProtKB-KW"/>
</dbReference>
<dbReference type="InterPro" id="IPR002142">
    <property type="entry name" value="Peptidase_S49"/>
</dbReference>
<dbReference type="Gene3D" id="3.90.226.10">
    <property type="entry name" value="2-enoyl-CoA Hydratase, Chain A, domain 1"/>
    <property type="match status" value="1"/>
</dbReference>
<protein>
    <recommendedName>
        <fullName evidence="5">Peptidase S49 domain-containing protein</fullName>
    </recommendedName>
</protein>
<dbReference type="Pfam" id="PF01343">
    <property type="entry name" value="Peptidase_S49"/>
    <property type="match status" value="1"/>
</dbReference>
<evidence type="ECO:0000256" key="3">
    <source>
        <dbReference type="ARBA" id="ARBA00022801"/>
    </source>
</evidence>
<reference evidence="6 7" key="1">
    <citation type="journal article" date="2016" name="Nat. Commun.">
        <title>Thousands of microbial genomes shed light on interconnected biogeochemical processes in an aquifer system.</title>
        <authorList>
            <person name="Anantharaman K."/>
            <person name="Brown C.T."/>
            <person name="Hug L.A."/>
            <person name="Sharon I."/>
            <person name="Castelle C.J."/>
            <person name="Probst A.J."/>
            <person name="Thomas B.C."/>
            <person name="Singh A."/>
            <person name="Wilkins M.J."/>
            <person name="Karaoz U."/>
            <person name="Brodie E.L."/>
            <person name="Williams K.H."/>
            <person name="Hubbard S.S."/>
            <person name="Banfield J.F."/>
        </authorList>
    </citation>
    <scope>NUCLEOTIDE SEQUENCE [LARGE SCALE GENOMIC DNA]</scope>
</reference>
<dbReference type="Gene3D" id="6.20.330.10">
    <property type="match status" value="1"/>
</dbReference>
<dbReference type="AlphaFoldDB" id="A0A1G2T493"/>
<dbReference type="PANTHER" id="PTHR42987:SF4">
    <property type="entry name" value="PROTEASE SOHB-RELATED"/>
    <property type="match status" value="1"/>
</dbReference>
<evidence type="ECO:0000313" key="6">
    <source>
        <dbReference type="EMBL" id="OHA91838.1"/>
    </source>
</evidence>
<dbReference type="InterPro" id="IPR029045">
    <property type="entry name" value="ClpP/crotonase-like_dom_sf"/>
</dbReference>
<evidence type="ECO:0000256" key="4">
    <source>
        <dbReference type="ARBA" id="ARBA00022825"/>
    </source>
</evidence>
<dbReference type="PANTHER" id="PTHR42987">
    <property type="entry name" value="PEPTIDASE S49"/>
    <property type="match status" value="1"/>
</dbReference>
<dbReference type="Proteomes" id="UP000178612">
    <property type="component" value="Unassembled WGS sequence"/>
</dbReference>
<comment type="caution">
    <text evidence="6">The sequence shown here is derived from an EMBL/GenBank/DDBJ whole genome shotgun (WGS) entry which is preliminary data.</text>
</comment>
<evidence type="ECO:0000259" key="5">
    <source>
        <dbReference type="Pfam" id="PF01343"/>
    </source>
</evidence>
<gene>
    <name evidence="6" type="ORF">A2758_03375</name>
</gene>
<sequence>MLSFWERKINQRIYTALARVVPLATLFVIVLLGATASDFATNYWFDRDKGQQTDEAAYPSDEVSKESCNVIGLEIRGCVLTYKPDNYDDALKLSDDGSCDTITSSEEIAGYLKEASKDEDIKAVLIEIDSPGGMPVAAEEIAEGIKTLGKPSVAWIRGTGASAAYWVASAANTVIASANSDVGSIGVTFSYVDNAQQNAKDGLTYNMLSAGKYKDIGSPDKPLTADERSLIERDLNIIRDNFISEVAANRKLSESKVRALADGSSMLGVAAKNNGLVDIIGTQEAVHDTLKQLLGGEEPETCWP</sequence>
<dbReference type="GO" id="GO:0006508">
    <property type="term" value="P:proteolysis"/>
    <property type="evidence" value="ECO:0007669"/>
    <property type="project" value="UniProtKB-KW"/>
</dbReference>
<dbReference type="InterPro" id="IPR004635">
    <property type="entry name" value="Pept_S49_SppA"/>
</dbReference>
<proteinExistence type="inferred from homology"/>
<keyword evidence="3" id="KW-0378">Hydrolase</keyword>
<evidence type="ECO:0000313" key="7">
    <source>
        <dbReference type="Proteomes" id="UP000178612"/>
    </source>
</evidence>
<organism evidence="6 7">
    <name type="scientific">Candidatus Zambryskibacteria bacterium RIFCSPHIGHO2_01_FULL_49_18</name>
    <dbReference type="NCBI Taxonomy" id="1802740"/>
    <lineage>
        <taxon>Bacteria</taxon>
        <taxon>Candidatus Zambryskiibacteriota</taxon>
    </lineage>
</organism>
<dbReference type="EMBL" id="MHVJ01000005">
    <property type="protein sequence ID" value="OHA91838.1"/>
    <property type="molecule type" value="Genomic_DNA"/>
</dbReference>
<evidence type="ECO:0000256" key="1">
    <source>
        <dbReference type="ARBA" id="ARBA00008683"/>
    </source>
</evidence>
<keyword evidence="4" id="KW-0720">Serine protease</keyword>
<name>A0A1G2T493_9BACT</name>
<dbReference type="NCBIfam" id="TIGR00706">
    <property type="entry name" value="SppA_dom"/>
    <property type="match status" value="1"/>
</dbReference>
<keyword evidence="2" id="KW-0645">Protease</keyword>
<dbReference type="CDD" id="cd07023">
    <property type="entry name" value="S49_Sppa_N_C"/>
    <property type="match status" value="1"/>
</dbReference>
<dbReference type="InterPro" id="IPR047272">
    <property type="entry name" value="S49_SppA_C"/>
</dbReference>
<dbReference type="SUPFAM" id="SSF52096">
    <property type="entry name" value="ClpP/crotonase"/>
    <property type="match status" value="1"/>
</dbReference>
<evidence type="ECO:0000256" key="2">
    <source>
        <dbReference type="ARBA" id="ARBA00022670"/>
    </source>
</evidence>
<feature type="domain" description="Peptidase S49" evidence="5">
    <location>
        <begin position="148"/>
        <end position="293"/>
    </location>
</feature>
<accession>A0A1G2T493</accession>
<comment type="similarity">
    <text evidence="1">Belongs to the peptidase S49 family.</text>
</comment>